<dbReference type="GO" id="GO:0006606">
    <property type="term" value="P:protein import into nucleus"/>
    <property type="evidence" value="ECO:0007669"/>
    <property type="project" value="EnsemblFungi"/>
</dbReference>
<keyword evidence="4" id="KW-0653">Protein transport</keyword>
<dbReference type="GO" id="GO:0044612">
    <property type="term" value="C:nuclear pore linkers"/>
    <property type="evidence" value="ECO:0007669"/>
    <property type="project" value="EnsemblFungi"/>
</dbReference>
<dbReference type="GO" id="GO:0006406">
    <property type="term" value="P:mRNA export from nucleus"/>
    <property type="evidence" value="ECO:0007669"/>
    <property type="project" value="EnsemblFungi"/>
</dbReference>
<keyword evidence="2" id="KW-0813">Transport</keyword>
<dbReference type="Proteomes" id="UP000054304">
    <property type="component" value="Unassembled WGS sequence"/>
</dbReference>
<sequence>MLPEQHPIFKSQPFEAGCSKRFVCHSAKQDRKTVVVEKNSIKWCFPEHSEYHYANFSAIVNYHTAILNDLGTLLCLHNDQELQILSLEGISSGDSLKEYKFSVPTGIKQVLWHPNGRLASCIVVLSRNDEICMYELLSDDISVPTGIWNSTSTSQKPGIDATVRDIVSMSFSNDGMTLYVINTSEGADVYSIYPFLPSEIEVTEEQVDHSFHKALLQYNGLTEGDSSQLKRFVTKQLRFASQVRSLAQDQSNNLEKATKLLLPISNAFRMSVLQGPHTINPFPERLYDATAVQLNTLNLTDGTSEILLISFDDGTILQCFRDSEPVMAWECSNEALNNSLITLSASRIPGLISTVSRTEFVVLSPEKATLVDVSNLTKAINQSLLDCDIAVLLGADLSEQIHEQKGSFDSSSLWSTEQDYVLLSSNATSHFVIPFTKRKPLLQEAGNTAALVQRRPYEQPITELLALNKRLQTLLKSPLSTAINSELRHRKLDDASNEEQLSVLTGISKELLNRVMVAQTLALMLHTRLTGQQRELTSHLEKVCDVVSRKKAIDEKLTPQQERWKKVQNTNQSIKERFTTLQDKLKTISLSDELTSKSISRTEMEWFLEVKNQVSKFNRLVCSQRDLNETLSLLKLRSGYVDVDNTTTAEAMDTASWEALREQLAKDARIIAECQSQLENVSKELE</sequence>
<evidence type="ECO:0000256" key="5">
    <source>
        <dbReference type="ARBA" id="ARBA00023010"/>
    </source>
</evidence>
<dbReference type="InterPro" id="IPR036322">
    <property type="entry name" value="WD40_repeat_dom_sf"/>
</dbReference>
<dbReference type="AlphaFoldDB" id="A0A0C7MXK5"/>
<evidence type="ECO:0000256" key="3">
    <source>
        <dbReference type="ARBA" id="ARBA00022816"/>
    </source>
</evidence>
<dbReference type="GO" id="GO:0005829">
    <property type="term" value="C:cytosol"/>
    <property type="evidence" value="ECO:0007669"/>
    <property type="project" value="EnsemblFungi"/>
</dbReference>
<keyword evidence="5" id="KW-0811">Translocation</keyword>
<dbReference type="GO" id="GO:0000056">
    <property type="term" value="P:ribosomal small subunit export from nucleus"/>
    <property type="evidence" value="ECO:0007669"/>
    <property type="project" value="EnsemblFungi"/>
</dbReference>
<dbReference type="GO" id="GO:0017056">
    <property type="term" value="F:structural constituent of nuclear pore"/>
    <property type="evidence" value="ECO:0007669"/>
    <property type="project" value="InterPro"/>
</dbReference>
<dbReference type="OrthoDB" id="341482at2759"/>
<comment type="subcellular location">
    <subcellularLocation>
        <location evidence="1">Nucleus</location>
        <location evidence="1">Nuclear pore complex</location>
    </subcellularLocation>
</comment>
<dbReference type="InterPro" id="IPR037700">
    <property type="entry name" value="NUP88/NUP82"/>
</dbReference>
<dbReference type="SUPFAM" id="SSF50978">
    <property type="entry name" value="WD40 repeat-like"/>
    <property type="match status" value="1"/>
</dbReference>
<keyword evidence="3" id="KW-0509">mRNA transport</keyword>
<dbReference type="HOGENOM" id="CLU_398512_0_0_1"/>
<keyword evidence="9" id="KW-1185">Reference proteome</keyword>
<keyword evidence="7" id="KW-0539">Nucleus</keyword>
<evidence type="ECO:0000313" key="9">
    <source>
        <dbReference type="Proteomes" id="UP000054304"/>
    </source>
</evidence>
<gene>
    <name evidence="8" type="ORF">LALA0_S13e01926g</name>
</gene>
<name>A0A0C7MXK5_9SACH</name>
<dbReference type="GO" id="GO:0006611">
    <property type="term" value="P:protein export from nucleus"/>
    <property type="evidence" value="ECO:0007669"/>
    <property type="project" value="EnsemblFungi"/>
</dbReference>
<evidence type="ECO:0000256" key="7">
    <source>
        <dbReference type="ARBA" id="ARBA00023242"/>
    </source>
</evidence>
<dbReference type="GO" id="GO:0044614">
    <property type="term" value="C:nuclear pore cytoplasmic filaments"/>
    <property type="evidence" value="ECO:0007669"/>
    <property type="project" value="EnsemblFungi"/>
</dbReference>
<dbReference type="PANTHER" id="PTHR13257">
    <property type="entry name" value="NUCLEOPORIN NUP84-RELATED"/>
    <property type="match status" value="1"/>
</dbReference>
<evidence type="ECO:0000256" key="6">
    <source>
        <dbReference type="ARBA" id="ARBA00023132"/>
    </source>
</evidence>
<dbReference type="GeneID" id="34688305"/>
<evidence type="ECO:0000256" key="4">
    <source>
        <dbReference type="ARBA" id="ARBA00022927"/>
    </source>
</evidence>
<dbReference type="RefSeq" id="XP_022630943.1">
    <property type="nucleotide sequence ID" value="XM_022773043.1"/>
</dbReference>
<dbReference type="STRING" id="1245769.A0A0C7MXK5"/>
<keyword evidence="6" id="KW-0906">Nuclear pore complex</keyword>
<proteinExistence type="predicted"/>
<evidence type="ECO:0000256" key="1">
    <source>
        <dbReference type="ARBA" id="ARBA00004567"/>
    </source>
</evidence>
<protein>
    <submittedName>
        <fullName evidence="8">LALA0S13e01926g1_1</fullName>
    </submittedName>
</protein>
<evidence type="ECO:0000313" key="8">
    <source>
        <dbReference type="EMBL" id="CEP64739.1"/>
    </source>
</evidence>
<dbReference type="GO" id="GO:0000055">
    <property type="term" value="P:ribosomal large subunit export from nucleus"/>
    <property type="evidence" value="ECO:0007669"/>
    <property type="project" value="EnsemblFungi"/>
</dbReference>
<dbReference type="EMBL" id="LN736372">
    <property type="protein sequence ID" value="CEP64739.1"/>
    <property type="molecule type" value="Genomic_DNA"/>
</dbReference>
<organism evidence="8 9">
    <name type="scientific">Lachancea lanzarotensis</name>
    <dbReference type="NCBI Taxonomy" id="1245769"/>
    <lineage>
        <taxon>Eukaryota</taxon>
        <taxon>Fungi</taxon>
        <taxon>Dikarya</taxon>
        <taxon>Ascomycota</taxon>
        <taxon>Saccharomycotina</taxon>
        <taxon>Saccharomycetes</taxon>
        <taxon>Saccharomycetales</taxon>
        <taxon>Saccharomycetaceae</taxon>
        <taxon>Lachancea</taxon>
    </lineage>
</organism>
<evidence type="ECO:0000256" key="2">
    <source>
        <dbReference type="ARBA" id="ARBA00022448"/>
    </source>
</evidence>
<dbReference type="PANTHER" id="PTHR13257:SF0">
    <property type="entry name" value="NUCLEAR PORE COMPLEX PROTEIN NUP88"/>
    <property type="match status" value="1"/>
</dbReference>
<accession>A0A0C7MXK5</accession>
<reference evidence="8 9" key="1">
    <citation type="submission" date="2014-12" db="EMBL/GenBank/DDBJ databases">
        <authorList>
            <person name="Neuveglise Cecile"/>
        </authorList>
    </citation>
    <scope>NUCLEOTIDE SEQUENCE [LARGE SCALE GENOMIC DNA]</scope>
    <source>
        <strain evidence="8 9">CBS 12615</strain>
    </source>
</reference>